<dbReference type="KEGG" id="bdw:94335412"/>
<feature type="chain" id="PRO_5041932757" description="Translation factor GUF1 homolog, mitochondrial" evidence="9">
    <location>
        <begin position="27"/>
        <end position="700"/>
    </location>
</feature>
<dbReference type="PROSITE" id="PS51722">
    <property type="entry name" value="G_TR_2"/>
    <property type="match status" value="1"/>
</dbReference>
<dbReference type="EMBL" id="JALLKP010000001">
    <property type="protein sequence ID" value="KAK2198109.1"/>
    <property type="molecule type" value="Genomic_DNA"/>
</dbReference>
<dbReference type="EC" id="3.6.5.n1" evidence="8"/>
<evidence type="ECO:0000256" key="9">
    <source>
        <dbReference type="SAM" id="SignalP"/>
    </source>
</evidence>
<keyword evidence="7 8" id="KW-0342">GTP-binding</keyword>
<comment type="similarity">
    <text evidence="1">Belongs to the TRAFAC class translation factor GTPase superfamily. Classic translation factor GTPase family. LepA subfamily.</text>
</comment>
<proteinExistence type="inferred from homology"/>
<accession>A0AAD9PNP5</accession>
<keyword evidence="8" id="KW-0472">Membrane</keyword>
<evidence type="ECO:0000256" key="4">
    <source>
        <dbReference type="ARBA" id="ARBA00022801"/>
    </source>
</evidence>
<feature type="binding site" evidence="8">
    <location>
        <begin position="105"/>
        <end position="112"/>
    </location>
    <ligand>
        <name>GTP</name>
        <dbReference type="ChEBI" id="CHEBI:37565"/>
    </ligand>
</feature>
<reference evidence="11" key="1">
    <citation type="journal article" date="2023" name="Nat. Microbiol.">
        <title>Babesia duncani multi-omics identifies virulence factors and drug targets.</title>
        <authorList>
            <person name="Singh P."/>
            <person name="Lonardi S."/>
            <person name="Liang Q."/>
            <person name="Vydyam P."/>
            <person name="Khabirova E."/>
            <person name="Fang T."/>
            <person name="Gihaz S."/>
            <person name="Thekkiniath J."/>
            <person name="Munshi M."/>
            <person name="Abel S."/>
            <person name="Ciampossin L."/>
            <person name="Batugedara G."/>
            <person name="Gupta M."/>
            <person name="Lu X.M."/>
            <person name="Lenz T."/>
            <person name="Chakravarty S."/>
            <person name="Cornillot E."/>
            <person name="Hu Y."/>
            <person name="Ma W."/>
            <person name="Gonzalez L.M."/>
            <person name="Sanchez S."/>
            <person name="Estrada K."/>
            <person name="Sanchez-Flores A."/>
            <person name="Montero E."/>
            <person name="Harb O.S."/>
            <person name="Le Roch K.G."/>
            <person name="Mamoun C.B."/>
        </authorList>
    </citation>
    <scope>NUCLEOTIDE SEQUENCE</scope>
    <source>
        <strain evidence="11">WA1</strain>
    </source>
</reference>
<dbReference type="Gene3D" id="3.30.70.240">
    <property type="match status" value="1"/>
</dbReference>
<keyword evidence="2 8" id="KW-0547">Nucleotide-binding</keyword>
<dbReference type="Gene3D" id="3.30.70.2570">
    <property type="entry name" value="Elongation factor 4, C-terminal domain"/>
    <property type="match status" value="1"/>
</dbReference>
<dbReference type="GO" id="GO:0005743">
    <property type="term" value="C:mitochondrial inner membrane"/>
    <property type="evidence" value="ECO:0007669"/>
    <property type="project" value="UniProtKB-SubCell"/>
</dbReference>
<evidence type="ECO:0000256" key="8">
    <source>
        <dbReference type="HAMAP-Rule" id="MF_03137"/>
    </source>
</evidence>
<dbReference type="PRINTS" id="PR00315">
    <property type="entry name" value="ELONGATNFCT"/>
</dbReference>
<evidence type="ECO:0000256" key="1">
    <source>
        <dbReference type="ARBA" id="ARBA00005454"/>
    </source>
</evidence>
<dbReference type="Proteomes" id="UP001214638">
    <property type="component" value="Unassembled WGS sequence"/>
</dbReference>
<dbReference type="Pfam" id="PF00679">
    <property type="entry name" value="EFG_C"/>
    <property type="match status" value="1"/>
</dbReference>
<evidence type="ECO:0000256" key="2">
    <source>
        <dbReference type="ARBA" id="ARBA00022741"/>
    </source>
</evidence>
<dbReference type="GeneID" id="94335412"/>
<keyword evidence="9" id="KW-0732">Signal</keyword>
<protein>
    <recommendedName>
        <fullName evidence="8">Translation factor GUF1 homolog, mitochondrial</fullName>
        <ecNumber evidence="8">3.6.5.n1</ecNumber>
    </recommendedName>
    <alternativeName>
        <fullName evidence="8">Elongation factor 4 homolog</fullName>
        <shortName evidence="8">EF-4</shortName>
    </alternativeName>
    <alternativeName>
        <fullName evidence="8">GTPase GUF1 homolog</fullName>
    </alternativeName>
    <alternativeName>
        <fullName evidence="8">Ribosomal back-translocase</fullName>
    </alternativeName>
</protein>
<dbReference type="InterPro" id="IPR006297">
    <property type="entry name" value="EF-4"/>
</dbReference>
<keyword evidence="12" id="KW-1185">Reference proteome</keyword>
<dbReference type="NCBIfam" id="TIGR01393">
    <property type="entry name" value="lepA"/>
    <property type="match status" value="1"/>
</dbReference>
<evidence type="ECO:0000259" key="10">
    <source>
        <dbReference type="PROSITE" id="PS51722"/>
    </source>
</evidence>
<keyword evidence="3 8" id="KW-0999">Mitochondrion inner membrane</keyword>
<keyword evidence="6 8" id="KW-0496">Mitochondrion</keyword>
<feature type="signal peptide" evidence="9">
    <location>
        <begin position="1"/>
        <end position="26"/>
    </location>
</feature>
<dbReference type="SUPFAM" id="SSF52540">
    <property type="entry name" value="P-loop containing nucleoside triphosphate hydrolases"/>
    <property type="match status" value="1"/>
</dbReference>
<comment type="caution">
    <text evidence="11">The sequence shown here is derived from an EMBL/GenBank/DDBJ whole genome shotgun (WGS) entry which is preliminary data.</text>
</comment>
<evidence type="ECO:0000256" key="5">
    <source>
        <dbReference type="ARBA" id="ARBA00022917"/>
    </source>
</evidence>
<dbReference type="CDD" id="cd01890">
    <property type="entry name" value="LepA"/>
    <property type="match status" value="1"/>
</dbReference>
<dbReference type="HAMAP" id="MF_00071">
    <property type="entry name" value="LepA"/>
    <property type="match status" value="1"/>
</dbReference>
<sequence>MGLRFFRAAYYTQLLLIITIYEQGCGIYTGKPQYSRAFLGVSLHHRNDHDNHIRINSSPYHLNTTNTIASSRSTHLYTNENENVAVSDASNLEDDPRIRNFCIIAHVDHGKSTLADRFLEYTKTVAPKDLQEQYLDNMELERERGITIKLQTALIKYTSKINGKSYSINLIDTPGHIDFNHEARRSISACEGAVLVVDGTKGIQAQTITTASIAIEHGLKIIPVINKIDLTHCNYESSAAELMSIFGFEKEKILKASAKQGIGIEDILEAIVQEIPPPKITKDDNFRAVVFDSNYNNHKGVISYVRVVDGIVKRGDDVVLMDANVESKVASLGVLLPELKEMDSLEFVFIHGENEFRSGEVGWICMNIKDPSKSRVGDTIAHKQAVKKKLVTPVNPFEDSQPSIFAGLYPCGDTGFLDLKAALEKLKLNDHSFVYEACESSIAGQGFKCGFNGLLHLDVIVERLNREYNAEVLVTSPSVPYKCILRNGTEELVNDAAQWPQEASIKETHEPWTRVTIHIPAAYVSNSLNSIYRDMGGVMALLEKMRGEFISKTESATGKNLVLIYNMPMIEVISDFFDKLKSLTNGYGSFDYQGINGEEAHGLAVITPKTTAYRTETLCNIIPKRQFKVPIQAALGKRVIAASTIPAIKKNVIERCSGGDPSRKMKLLANQAKGKKMMAEVGNVTIPMDAYKAIAKALRN</sequence>
<comment type="function">
    <text evidence="8">Promotes mitochondrial protein synthesis. May act as a fidelity factor of the translation reaction, by catalyzing a one-codon backward translocation of tRNAs on improperly translocated ribosomes. Binds to mitochondrial ribosomes in a GTP-dependent manner.</text>
</comment>
<comment type="catalytic activity">
    <reaction evidence="8">
        <text>GTP + H2O = GDP + phosphate + H(+)</text>
        <dbReference type="Rhea" id="RHEA:19669"/>
        <dbReference type="ChEBI" id="CHEBI:15377"/>
        <dbReference type="ChEBI" id="CHEBI:15378"/>
        <dbReference type="ChEBI" id="CHEBI:37565"/>
        <dbReference type="ChEBI" id="CHEBI:43474"/>
        <dbReference type="ChEBI" id="CHEBI:58189"/>
        <dbReference type="EC" id="3.6.5.n1"/>
    </reaction>
</comment>
<dbReference type="Gene3D" id="2.40.30.10">
    <property type="entry name" value="Translation factors"/>
    <property type="match status" value="1"/>
</dbReference>
<dbReference type="InterPro" id="IPR005225">
    <property type="entry name" value="Small_GTP-bd"/>
</dbReference>
<dbReference type="GO" id="GO:0006412">
    <property type="term" value="P:translation"/>
    <property type="evidence" value="ECO:0007669"/>
    <property type="project" value="UniProtKB-KW"/>
</dbReference>
<evidence type="ECO:0000256" key="6">
    <source>
        <dbReference type="ARBA" id="ARBA00023128"/>
    </source>
</evidence>
<dbReference type="RefSeq" id="XP_067804951.1">
    <property type="nucleotide sequence ID" value="XM_067946160.1"/>
</dbReference>
<dbReference type="Pfam" id="PF06421">
    <property type="entry name" value="LepA_C"/>
    <property type="match status" value="1"/>
</dbReference>
<dbReference type="InterPro" id="IPR035647">
    <property type="entry name" value="EFG_III/V"/>
</dbReference>
<dbReference type="PANTHER" id="PTHR43512">
    <property type="entry name" value="TRANSLATION FACTOR GUF1-RELATED"/>
    <property type="match status" value="1"/>
</dbReference>
<evidence type="ECO:0000313" key="12">
    <source>
        <dbReference type="Proteomes" id="UP001214638"/>
    </source>
</evidence>
<dbReference type="AlphaFoldDB" id="A0AAD9PNP5"/>
<dbReference type="GO" id="GO:0005525">
    <property type="term" value="F:GTP binding"/>
    <property type="evidence" value="ECO:0007669"/>
    <property type="project" value="UniProtKB-UniRule"/>
</dbReference>
<dbReference type="GO" id="GO:0045727">
    <property type="term" value="P:positive regulation of translation"/>
    <property type="evidence" value="ECO:0007669"/>
    <property type="project" value="UniProtKB-UniRule"/>
</dbReference>
<dbReference type="InterPro" id="IPR004161">
    <property type="entry name" value="EFTu-like_2"/>
</dbReference>
<dbReference type="Gene3D" id="3.40.50.300">
    <property type="entry name" value="P-loop containing nucleotide triphosphate hydrolases"/>
    <property type="match status" value="1"/>
</dbReference>
<dbReference type="GO" id="GO:0043022">
    <property type="term" value="F:ribosome binding"/>
    <property type="evidence" value="ECO:0007669"/>
    <property type="project" value="UniProtKB-UniRule"/>
</dbReference>
<evidence type="ECO:0000256" key="3">
    <source>
        <dbReference type="ARBA" id="ARBA00022792"/>
    </source>
</evidence>
<dbReference type="InterPro" id="IPR000640">
    <property type="entry name" value="EFG_V-like"/>
</dbReference>
<name>A0AAD9PNP5_9APIC</name>
<dbReference type="SUPFAM" id="SSF54980">
    <property type="entry name" value="EF-G C-terminal domain-like"/>
    <property type="match status" value="2"/>
</dbReference>
<feature type="binding site" evidence="8">
    <location>
        <begin position="226"/>
        <end position="229"/>
    </location>
    <ligand>
        <name>GTP</name>
        <dbReference type="ChEBI" id="CHEBI:37565"/>
    </ligand>
</feature>
<dbReference type="InterPro" id="IPR013842">
    <property type="entry name" value="LepA_CTD"/>
</dbReference>
<organism evidence="11 12">
    <name type="scientific">Babesia duncani</name>
    <dbReference type="NCBI Taxonomy" id="323732"/>
    <lineage>
        <taxon>Eukaryota</taxon>
        <taxon>Sar</taxon>
        <taxon>Alveolata</taxon>
        <taxon>Apicomplexa</taxon>
        <taxon>Aconoidasida</taxon>
        <taxon>Piroplasmida</taxon>
        <taxon>Babesiidae</taxon>
        <taxon>Babesia</taxon>
    </lineage>
</organism>
<dbReference type="NCBIfam" id="TIGR00231">
    <property type="entry name" value="small_GTP"/>
    <property type="match status" value="1"/>
</dbReference>
<evidence type="ECO:0000313" key="11">
    <source>
        <dbReference type="EMBL" id="KAK2198109.1"/>
    </source>
</evidence>
<gene>
    <name evidence="11" type="ORF">BdWA1_001114</name>
</gene>
<comment type="similarity">
    <text evidence="8">Belongs to the GTP-binding elongation factor family. LepA subfamily.</text>
</comment>
<dbReference type="InterPro" id="IPR038363">
    <property type="entry name" value="LepA_C_sf"/>
</dbReference>
<dbReference type="PROSITE" id="PS00301">
    <property type="entry name" value="G_TR_1"/>
    <property type="match status" value="1"/>
</dbReference>
<dbReference type="InterPro" id="IPR000795">
    <property type="entry name" value="T_Tr_GTP-bd_dom"/>
</dbReference>
<comment type="subcellular location">
    <subcellularLocation>
        <location evidence="8">Mitochondrion inner membrane</location>
        <topology evidence="8">Peripheral membrane protein</topology>
        <orientation evidence="8">Matrix side</orientation>
    </subcellularLocation>
</comment>
<dbReference type="InterPro" id="IPR031157">
    <property type="entry name" value="G_TR_CS"/>
</dbReference>
<keyword evidence="4 8" id="KW-0378">Hydrolase</keyword>
<evidence type="ECO:0000256" key="7">
    <source>
        <dbReference type="ARBA" id="ARBA00023134"/>
    </source>
</evidence>
<dbReference type="InterPro" id="IPR027417">
    <property type="entry name" value="P-loop_NTPase"/>
</dbReference>
<dbReference type="Pfam" id="PF03144">
    <property type="entry name" value="GTP_EFTU_D2"/>
    <property type="match status" value="1"/>
</dbReference>
<dbReference type="Gene3D" id="3.30.70.870">
    <property type="entry name" value="Elongation Factor G (Translational Gtpase), domain 3"/>
    <property type="match status" value="1"/>
</dbReference>
<keyword evidence="5 8" id="KW-0648">Protein biosynthesis</keyword>
<feature type="binding site" evidence="8">
    <location>
        <begin position="172"/>
        <end position="176"/>
    </location>
    <ligand>
        <name>GTP</name>
        <dbReference type="ChEBI" id="CHEBI:37565"/>
    </ligand>
</feature>
<dbReference type="GO" id="GO:0005759">
    <property type="term" value="C:mitochondrial matrix"/>
    <property type="evidence" value="ECO:0007669"/>
    <property type="project" value="UniProtKB-UniRule"/>
</dbReference>
<feature type="domain" description="Tr-type G" evidence="10">
    <location>
        <begin position="96"/>
        <end position="279"/>
    </location>
</feature>
<dbReference type="FunFam" id="3.40.50.300:FF:000078">
    <property type="entry name" value="Elongation factor 4"/>
    <property type="match status" value="1"/>
</dbReference>
<dbReference type="Pfam" id="PF00009">
    <property type="entry name" value="GTP_EFTU"/>
    <property type="match status" value="1"/>
</dbReference>
<dbReference type="PANTHER" id="PTHR43512:SF4">
    <property type="entry name" value="TRANSLATION FACTOR GUF1 HOMOLOG, CHLOROPLASTIC"/>
    <property type="match status" value="1"/>
</dbReference>
<dbReference type="GO" id="GO:0003924">
    <property type="term" value="F:GTPase activity"/>
    <property type="evidence" value="ECO:0007669"/>
    <property type="project" value="UniProtKB-UniRule"/>
</dbReference>